<organism evidence="3 4">
    <name type="scientific">Phyllotreta striolata</name>
    <name type="common">Striped flea beetle</name>
    <name type="synonym">Crioceris striolata</name>
    <dbReference type="NCBI Taxonomy" id="444603"/>
    <lineage>
        <taxon>Eukaryota</taxon>
        <taxon>Metazoa</taxon>
        <taxon>Ecdysozoa</taxon>
        <taxon>Arthropoda</taxon>
        <taxon>Hexapoda</taxon>
        <taxon>Insecta</taxon>
        <taxon>Pterygota</taxon>
        <taxon>Neoptera</taxon>
        <taxon>Endopterygota</taxon>
        <taxon>Coleoptera</taxon>
        <taxon>Polyphaga</taxon>
        <taxon>Cucujiformia</taxon>
        <taxon>Chrysomeloidea</taxon>
        <taxon>Chrysomelidae</taxon>
        <taxon>Galerucinae</taxon>
        <taxon>Alticini</taxon>
        <taxon>Phyllotreta</taxon>
    </lineage>
</organism>
<dbReference type="EMBL" id="OU900099">
    <property type="protein sequence ID" value="CAG9863380.1"/>
    <property type="molecule type" value="Genomic_DNA"/>
</dbReference>
<dbReference type="PANTHER" id="PTHR11091">
    <property type="entry name" value="OXIDOREDUCTASE-RELATED"/>
    <property type="match status" value="1"/>
</dbReference>
<keyword evidence="4" id="KW-1185">Reference proteome</keyword>
<dbReference type="Pfam" id="PF02615">
    <property type="entry name" value="Ldh_2"/>
    <property type="match status" value="2"/>
</dbReference>
<dbReference type="Gene3D" id="3.30.1370.60">
    <property type="entry name" value="Hypothetical oxidoreductase yiak, domain 2"/>
    <property type="match status" value="1"/>
</dbReference>
<comment type="similarity">
    <text evidence="1">Belongs to the LDH2/MDH2 oxidoreductase family.</text>
</comment>
<gene>
    <name evidence="3" type="ORF">PHYEVI_LOCUS9671</name>
</gene>
<evidence type="ECO:0000313" key="3">
    <source>
        <dbReference type="EMBL" id="CAG9863380.1"/>
    </source>
</evidence>
<dbReference type="AlphaFoldDB" id="A0A9N9TVC8"/>
<sequence length="416" mass="45522">MISPIAKSKSKLQNLDDELVVSFLKSPAFSEILNKAVKSHTNAVLTRVEALERHVRKLNEFIVDTIRMLCGEPAVFSKDKRDAKRAPSETDQKDPCKMIEGEMVCELKSAKIAEGAKDGADARATIAEIPKPPPKKIMIHPDDAQRFIVKCIEKQGVDSRKAHMLADCLITADLRGIVTHGLNRLENYVNDIKEGVCNGNADPTIIMEKDGVATVCFGTNPLALSAPAEGGDKVTIDFATTAVAMGKIEMQKRRNLPIPPGWAYDENGNTTTDATKALEVRKLAPLGAPDQAHKGTMLAFLVEILCGILAGNRIRFTLATWKQSKAPANIAHAFIVIDPKSFPAGFDKRLADIMSFIRNMEPANPDRPVLVPGDMESATVKKNRAQPGVEYTSSQVTTLEKLSKELKVEMPKIKYV</sequence>
<dbReference type="InterPro" id="IPR036111">
    <property type="entry name" value="Mal/L-sulfo/L-lacto_DH-like_sf"/>
</dbReference>
<keyword evidence="2" id="KW-0560">Oxidoreductase</keyword>
<dbReference type="Gene3D" id="1.10.1530.10">
    <property type="match status" value="1"/>
</dbReference>
<reference evidence="3" key="1">
    <citation type="submission" date="2022-01" db="EMBL/GenBank/DDBJ databases">
        <authorList>
            <person name="King R."/>
        </authorList>
    </citation>
    <scope>NUCLEOTIDE SEQUENCE</scope>
</reference>
<evidence type="ECO:0000256" key="1">
    <source>
        <dbReference type="ARBA" id="ARBA00006056"/>
    </source>
</evidence>
<dbReference type="SUPFAM" id="SSF89733">
    <property type="entry name" value="L-sulfolactate dehydrogenase-like"/>
    <property type="match status" value="1"/>
</dbReference>
<dbReference type="InterPro" id="IPR043144">
    <property type="entry name" value="Mal/L-sulf/L-lact_DH-like_ah"/>
</dbReference>
<evidence type="ECO:0008006" key="5">
    <source>
        <dbReference type="Google" id="ProtNLM"/>
    </source>
</evidence>
<accession>A0A9N9TVC8</accession>
<evidence type="ECO:0000256" key="2">
    <source>
        <dbReference type="ARBA" id="ARBA00023002"/>
    </source>
</evidence>
<dbReference type="InterPro" id="IPR003767">
    <property type="entry name" value="Malate/L-lactate_DH-like"/>
</dbReference>
<dbReference type="OrthoDB" id="7881616at2759"/>
<protein>
    <recommendedName>
        <fullName evidence="5">Malate dehydrogenase</fullName>
    </recommendedName>
</protein>
<evidence type="ECO:0000313" key="4">
    <source>
        <dbReference type="Proteomes" id="UP001153712"/>
    </source>
</evidence>
<proteinExistence type="inferred from homology"/>
<dbReference type="Proteomes" id="UP001153712">
    <property type="component" value="Chromosome 6"/>
</dbReference>
<dbReference type="GO" id="GO:0016491">
    <property type="term" value="F:oxidoreductase activity"/>
    <property type="evidence" value="ECO:0007669"/>
    <property type="project" value="UniProtKB-KW"/>
</dbReference>
<dbReference type="InterPro" id="IPR043143">
    <property type="entry name" value="Mal/L-sulf/L-lact_DH-like_NADP"/>
</dbReference>
<dbReference type="PANTHER" id="PTHR11091:SF0">
    <property type="entry name" value="MALATE DEHYDROGENASE"/>
    <property type="match status" value="1"/>
</dbReference>
<name>A0A9N9TVC8_PHYSR</name>